<sequence>MEPADILRLLRRHAPILILHIVLGALAGFSVAMMSTPIYSSHASVVVSTSSRDSSGQDLGSASGQNSLLMPTLVQIGTTQAVLNEVATNTGLDPAAVKRMLMLSARENTLFIDITAKAPSADQAQAVVEAEIDAFKKAVGKWGYKDGQTLEIKEQDPPTLPTAPIAPIASRYALNGALIGTAVGAAIVILMRRAGLTGRRGEGRRTMVGVAHVGGDSDPRTDEETGPTVSVPLPTEDHTPPPASSKLLPASMRHRR</sequence>
<reference evidence="10" key="2">
    <citation type="submission" date="2020-09" db="EMBL/GenBank/DDBJ databases">
        <authorList>
            <person name="Sun Q."/>
            <person name="Zhou Y."/>
        </authorList>
    </citation>
    <scope>NUCLEOTIDE SEQUENCE</scope>
    <source>
        <strain evidence="10">CGMCC 4.7372</strain>
    </source>
</reference>
<dbReference type="PANTHER" id="PTHR32309">
    <property type="entry name" value="TYROSINE-PROTEIN KINASE"/>
    <property type="match status" value="1"/>
</dbReference>
<feature type="region of interest" description="Disordered" evidence="7">
    <location>
        <begin position="210"/>
        <end position="256"/>
    </location>
</feature>
<evidence type="ECO:0000256" key="2">
    <source>
        <dbReference type="ARBA" id="ARBA00006683"/>
    </source>
</evidence>
<accession>A0A8H9LJ95</accession>
<dbReference type="PANTHER" id="PTHR32309:SF31">
    <property type="entry name" value="CAPSULAR EXOPOLYSACCHARIDE FAMILY"/>
    <property type="match status" value="1"/>
</dbReference>
<reference evidence="10" key="1">
    <citation type="journal article" date="2014" name="Int. J. Syst. Evol. Microbiol.">
        <title>Complete genome sequence of Corynebacterium casei LMG S-19264T (=DSM 44701T), isolated from a smear-ripened cheese.</title>
        <authorList>
            <consortium name="US DOE Joint Genome Institute (JGI-PGF)"/>
            <person name="Walter F."/>
            <person name="Albersmeier A."/>
            <person name="Kalinowski J."/>
            <person name="Ruckert C."/>
        </authorList>
    </citation>
    <scope>NUCLEOTIDE SEQUENCE</scope>
    <source>
        <strain evidence="10">CGMCC 4.7372</strain>
    </source>
</reference>
<protein>
    <recommendedName>
        <fullName evidence="9">Polysaccharide chain length determinant N-terminal domain-containing protein</fullName>
    </recommendedName>
</protein>
<dbReference type="RefSeq" id="WP_080463234.1">
    <property type="nucleotide sequence ID" value="NZ_BMNJ01000006.1"/>
</dbReference>
<comment type="subcellular location">
    <subcellularLocation>
        <location evidence="1">Cell membrane</location>
        <topology evidence="1">Multi-pass membrane protein</topology>
    </subcellularLocation>
</comment>
<evidence type="ECO:0000313" key="10">
    <source>
        <dbReference type="EMBL" id="GGO99725.1"/>
    </source>
</evidence>
<evidence type="ECO:0000256" key="3">
    <source>
        <dbReference type="ARBA" id="ARBA00022475"/>
    </source>
</evidence>
<evidence type="ECO:0000256" key="4">
    <source>
        <dbReference type="ARBA" id="ARBA00022692"/>
    </source>
</evidence>
<dbReference type="OrthoDB" id="3261198at2"/>
<dbReference type="AlphaFoldDB" id="A0A8H9LJ95"/>
<evidence type="ECO:0000256" key="6">
    <source>
        <dbReference type="ARBA" id="ARBA00023136"/>
    </source>
</evidence>
<organism evidence="10 11">
    <name type="scientific">Actinomyces gaoshouyii</name>
    <dbReference type="NCBI Taxonomy" id="1960083"/>
    <lineage>
        <taxon>Bacteria</taxon>
        <taxon>Bacillati</taxon>
        <taxon>Actinomycetota</taxon>
        <taxon>Actinomycetes</taxon>
        <taxon>Actinomycetales</taxon>
        <taxon>Actinomycetaceae</taxon>
        <taxon>Actinomyces</taxon>
    </lineage>
</organism>
<keyword evidence="11" id="KW-1185">Reference proteome</keyword>
<dbReference type="KEGG" id="actp:B6G06_01135"/>
<dbReference type="InterPro" id="IPR003856">
    <property type="entry name" value="LPS_length_determ_N"/>
</dbReference>
<proteinExistence type="inferred from homology"/>
<evidence type="ECO:0000256" key="7">
    <source>
        <dbReference type="SAM" id="MobiDB-lite"/>
    </source>
</evidence>
<dbReference type="Pfam" id="PF02706">
    <property type="entry name" value="Wzz"/>
    <property type="match status" value="1"/>
</dbReference>
<dbReference type="EMBL" id="BMNJ01000006">
    <property type="protein sequence ID" value="GGO99725.1"/>
    <property type="molecule type" value="Genomic_DNA"/>
</dbReference>
<feature type="transmembrane region" description="Helical" evidence="8">
    <location>
        <begin position="16"/>
        <end position="39"/>
    </location>
</feature>
<evidence type="ECO:0000256" key="8">
    <source>
        <dbReference type="SAM" id="Phobius"/>
    </source>
</evidence>
<evidence type="ECO:0000256" key="5">
    <source>
        <dbReference type="ARBA" id="ARBA00022989"/>
    </source>
</evidence>
<name>A0A8H9LJ95_9ACTO</name>
<dbReference type="GO" id="GO:0005886">
    <property type="term" value="C:plasma membrane"/>
    <property type="evidence" value="ECO:0007669"/>
    <property type="project" value="UniProtKB-SubCell"/>
</dbReference>
<dbReference type="Proteomes" id="UP000614239">
    <property type="component" value="Unassembled WGS sequence"/>
</dbReference>
<comment type="similarity">
    <text evidence="2">Belongs to the CpsC/CapA family.</text>
</comment>
<evidence type="ECO:0000256" key="1">
    <source>
        <dbReference type="ARBA" id="ARBA00004651"/>
    </source>
</evidence>
<keyword evidence="4 8" id="KW-0812">Transmembrane</keyword>
<feature type="compositionally biased region" description="Low complexity" evidence="7">
    <location>
        <begin position="244"/>
        <end position="256"/>
    </location>
</feature>
<evidence type="ECO:0000259" key="9">
    <source>
        <dbReference type="Pfam" id="PF02706"/>
    </source>
</evidence>
<evidence type="ECO:0000313" key="11">
    <source>
        <dbReference type="Proteomes" id="UP000614239"/>
    </source>
</evidence>
<comment type="caution">
    <text evidence="10">The sequence shown here is derived from an EMBL/GenBank/DDBJ whole genome shotgun (WGS) entry which is preliminary data.</text>
</comment>
<gene>
    <name evidence="10" type="ORF">GCM10011612_17700</name>
</gene>
<keyword evidence="5 8" id="KW-1133">Transmembrane helix</keyword>
<keyword evidence="3" id="KW-1003">Cell membrane</keyword>
<keyword evidence="6 8" id="KW-0472">Membrane</keyword>
<feature type="domain" description="Polysaccharide chain length determinant N-terminal" evidence="9">
    <location>
        <begin position="5"/>
        <end position="89"/>
    </location>
</feature>
<feature type="transmembrane region" description="Helical" evidence="8">
    <location>
        <begin position="172"/>
        <end position="191"/>
    </location>
</feature>
<dbReference type="InterPro" id="IPR050445">
    <property type="entry name" value="Bact_polysacc_biosynth/exp"/>
</dbReference>